<sequence>MPTYNLLEHLLFPPTFLNRKKLARSLEGKTVLITGASSGIGEQLAYLLSDTKAHLILVARRGDKLQAIKNALAEKEARISVYAADLRNEKEIEALLEGLLRLPEGVDIVVSNAGHSIRRPIRESLDRYHDFTRTMAINYFAPVRLLLSLAPTLESKRGHVVNVSTANALLLPVPSWAAYQASKSAFDTWFRAAAPEWNRAGMSATSIYPPLVRTPMIAPTAAYRKAPAMSPMHVAKWIGKSIYTRRRTFRPWWLTFGQIGSVLFRRVWEASIPRLGKKEENGHHRG</sequence>
<evidence type="ECO:0000256" key="1">
    <source>
        <dbReference type="ARBA" id="ARBA00006484"/>
    </source>
</evidence>
<dbReference type="PANTHER" id="PTHR44196">
    <property type="entry name" value="DEHYDROGENASE/REDUCTASE SDR FAMILY MEMBER 7B"/>
    <property type="match status" value="1"/>
</dbReference>
<name>A0A5R9GA44_9BACL</name>
<accession>A0A5R9GA44</accession>
<dbReference type="GO" id="GO:0016020">
    <property type="term" value="C:membrane"/>
    <property type="evidence" value="ECO:0007669"/>
    <property type="project" value="TreeGrafter"/>
</dbReference>
<dbReference type="GO" id="GO:0016491">
    <property type="term" value="F:oxidoreductase activity"/>
    <property type="evidence" value="ECO:0007669"/>
    <property type="project" value="UniProtKB-KW"/>
</dbReference>
<gene>
    <name evidence="4" type="ORF">FE782_31375</name>
</gene>
<dbReference type="CDD" id="cd05233">
    <property type="entry name" value="SDR_c"/>
    <property type="match status" value="1"/>
</dbReference>
<comment type="caution">
    <text evidence="4">The sequence shown here is derived from an EMBL/GenBank/DDBJ whole genome shotgun (WGS) entry which is preliminary data.</text>
</comment>
<dbReference type="EMBL" id="VCIW01000041">
    <property type="protein sequence ID" value="TLS48295.1"/>
    <property type="molecule type" value="Genomic_DNA"/>
</dbReference>
<dbReference type="RefSeq" id="WP_138198287.1">
    <property type="nucleotide sequence ID" value="NZ_VCIW01000041.1"/>
</dbReference>
<dbReference type="Gene3D" id="3.40.50.720">
    <property type="entry name" value="NAD(P)-binding Rossmann-like Domain"/>
    <property type="match status" value="1"/>
</dbReference>
<feature type="domain" description="Ketoreductase" evidence="3">
    <location>
        <begin position="29"/>
        <end position="213"/>
    </location>
</feature>
<keyword evidence="5" id="KW-1185">Reference proteome</keyword>
<protein>
    <submittedName>
        <fullName evidence="4">SDR family NAD(P)-dependent oxidoreductase</fullName>
    </submittedName>
</protein>
<dbReference type="SMART" id="SM00822">
    <property type="entry name" value="PKS_KR"/>
    <property type="match status" value="1"/>
</dbReference>
<dbReference type="SUPFAM" id="SSF51735">
    <property type="entry name" value="NAD(P)-binding Rossmann-fold domains"/>
    <property type="match status" value="1"/>
</dbReference>
<evidence type="ECO:0000259" key="3">
    <source>
        <dbReference type="SMART" id="SM00822"/>
    </source>
</evidence>
<comment type="similarity">
    <text evidence="1">Belongs to the short-chain dehydrogenases/reductases (SDR) family.</text>
</comment>
<keyword evidence="2" id="KW-0560">Oxidoreductase</keyword>
<dbReference type="AlphaFoldDB" id="A0A5R9GA44"/>
<dbReference type="InterPro" id="IPR036291">
    <property type="entry name" value="NAD(P)-bd_dom_sf"/>
</dbReference>
<evidence type="ECO:0000256" key="2">
    <source>
        <dbReference type="ARBA" id="ARBA00023002"/>
    </source>
</evidence>
<dbReference type="InterPro" id="IPR002347">
    <property type="entry name" value="SDR_fam"/>
</dbReference>
<evidence type="ECO:0000313" key="4">
    <source>
        <dbReference type="EMBL" id="TLS48295.1"/>
    </source>
</evidence>
<evidence type="ECO:0000313" key="5">
    <source>
        <dbReference type="Proteomes" id="UP000309676"/>
    </source>
</evidence>
<organism evidence="4 5">
    <name type="scientific">Paenibacillus antri</name>
    <dbReference type="NCBI Taxonomy" id="2582848"/>
    <lineage>
        <taxon>Bacteria</taxon>
        <taxon>Bacillati</taxon>
        <taxon>Bacillota</taxon>
        <taxon>Bacilli</taxon>
        <taxon>Bacillales</taxon>
        <taxon>Paenibacillaceae</taxon>
        <taxon>Paenibacillus</taxon>
    </lineage>
</organism>
<dbReference type="OrthoDB" id="9808814at2"/>
<proteinExistence type="inferred from homology"/>
<dbReference type="Proteomes" id="UP000309676">
    <property type="component" value="Unassembled WGS sequence"/>
</dbReference>
<dbReference type="InterPro" id="IPR057326">
    <property type="entry name" value="KR_dom"/>
</dbReference>
<reference evidence="4 5" key="1">
    <citation type="submission" date="2019-05" db="EMBL/GenBank/DDBJ databases">
        <authorList>
            <person name="Narsing Rao M.P."/>
            <person name="Li W.J."/>
        </authorList>
    </citation>
    <scope>NUCLEOTIDE SEQUENCE [LARGE SCALE GENOMIC DNA]</scope>
    <source>
        <strain evidence="4 5">SYSU_K30003</strain>
    </source>
</reference>
<dbReference type="PANTHER" id="PTHR44196:SF1">
    <property type="entry name" value="DEHYDROGENASE_REDUCTASE SDR FAMILY MEMBER 7B"/>
    <property type="match status" value="1"/>
</dbReference>
<dbReference type="Pfam" id="PF00106">
    <property type="entry name" value="adh_short"/>
    <property type="match status" value="1"/>
</dbReference>
<dbReference type="PRINTS" id="PR00081">
    <property type="entry name" value="GDHRDH"/>
</dbReference>